<evidence type="ECO:0000313" key="4">
    <source>
        <dbReference type="Proteomes" id="UP001057580"/>
    </source>
</evidence>
<dbReference type="InterPro" id="IPR023801">
    <property type="entry name" value="His_deacetylse_dom"/>
</dbReference>
<dbReference type="AlphaFoldDB" id="A0A9E7R1E1"/>
<dbReference type="Gene3D" id="3.40.800.20">
    <property type="entry name" value="Histone deacetylase domain"/>
    <property type="match status" value="1"/>
</dbReference>
<evidence type="ECO:0000259" key="2">
    <source>
        <dbReference type="Pfam" id="PF00850"/>
    </source>
</evidence>
<keyword evidence="4" id="KW-1185">Reference proteome</keyword>
<accession>A0A9E7R1E1</accession>
<protein>
    <submittedName>
        <fullName evidence="3">Histone deacetylase</fullName>
    </submittedName>
</protein>
<organism evidence="3 4">
    <name type="scientific">Salinirubellus salinus</name>
    <dbReference type="NCBI Taxonomy" id="1364945"/>
    <lineage>
        <taxon>Archaea</taxon>
        <taxon>Methanobacteriati</taxon>
        <taxon>Methanobacteriota</taxon>
        <taxon>Stenosarchaea group</taxon>
        <taxon>Halobacteria</taxon>
        <taxon>Halobacteriales</taxon>
        <taxon>Natronomonadaceae</taxon>
        <taxon>Salinirubellus</taxon>
    </lineage>
</organism>
<dbReference type="KEGG" id="ssai:N0B31_17160"/>
<dbReference type="PRINTS" id="PR01270">
    <property type="entry name" value="HDASUPER"/>
</dbReference>
<evidence type="ECO:0000256" key="1">
    <source>
        <dbReference type="SAM" id="MobiDB-lite"/>
    </source>
</evidence>
<dbReference type="RefSeq" id="WP_260592841.1">
    <property type="nucleotide sequence ID" value="NZ_CP104003.1"/>
</dbReference>
<dbReference type="Proteomes" id="UP001057580">
    <property type="component" value="Chromosome"/>
</dbReference>
<name>A0A9E7R1E1_9EURY</name>
<sequence>MRFGYDDRCLDHDTGPRHPETSDRLEAIRRRLAREHAVEYESTDPADEETLARVHDAEYVASVKEFCANGGGTWDADTVAVESTWDAARYSAGLAIDACEAALDGTDGRMTPFSLGRPPGHHAVWANAMGFCFFNNAAVAAEVALDRPDVDRVAIFDWDVHHGNGTQDLTVDRGDVHYTSFHERGLYPGTGDVEETGEGDGEGTLVNAPLPGGSGDAEYLDAVERLLMPALERYDPDLFIVSAGFDAHQHDPISRMRISTEGYGVMTDRCRELADRTDAALAFVLEGGYGLDALASSVAMVNDVFDGREPVEPDGDPSERATSVVDRVREVHDLD</sequence>
<dbReference type="SUPFAM" id="SSF52768">
    <property type="entry name" value="Arginase/deacetylase"/>
    <property type="match status" value="1"/>
</dbReference>
<dbReference type="InterPro" id="IPR023696">
    <property type="entry name" value="Ureohydrolase_dom_sf"/>
</dbReference>
<dbReference type="CDD" id="cd09992">
    <property type="entry name" value="HDAC_classII"/>
    <property type="match status" value="1"/>
</dbReference>
<dbReference type="Pfam" id="PF00850">
    <property type="entry name" value="Hist_deacetyl"/>
    <property type="match status" value="1"/>
</dbReference>
<reference evidence="3" key="1">
    <citation type="submission" date="2022-09" db="EMBL/GenBank/DDBJ databases">
        <title>Diverse halophilic archaea isolated from saline environments.</title>
        <authorList>
            <person name="Cui H.-L."/>
        </authorList>
    </citation>
    <scope>NUCLEOTIDE SEQUENCE</scope>
    <source>
        <strain evidence="3">ZS-35-S2</strain>
    </source>
</reference>
<dbReference type="EMBL" id="CP104003">
    <property type="protein sequence ID" value="UWM53847.1"/>
    <property type="molecule type" value="Genomic_DNA"/>
</dbReference>
<gene>
    <name evidence="3" type="ORF">N0B31_17160</name>
</gene>
<feature type="domain" description="Histone deacetylase" evidence="2">
    <location>
        <begin position="18"/>
        <end position="302"/>
    </location>
</feature>
<dbReference type="InterPro" id="IPR000286">
    <property type="entry name" value="HDACs"/>
</dbReference>
<proteinExistence type="predicted"/>
<dbReference type="GeneID" id="74944188"/>
<feature type="compositionally biased region" description="Basic and acidic residues" evidence="1">
    <location>
        <begin position="326"/>
        <end position="335"/>
    </location>
</feature>
<dbReference type="PANTHER" id="PTHR10625">
    <property type="entry name" value="HISTONE DEACETYLASE HDAC1-RELATED"/>
    <property type="match status" value="1"/>
</dbReference>
<feature type="region of interest" description="Disordered" evidence="1">
    <location>
        <begin position="307"/>
        <end position="335"/>
    </location>
</feature>
<evidence type="ECO:0000313" key="3">
    <source>
        <dbReference type="EMBL" id="UWM53847.1"/>
    </source>
</evidence>
<dbReference type="GO" id="GO:0004407">
    <property type="term" value="F:histone deacetylase activity"/>
    <property type="evidence" value="ECO:0007669"/>
    <property type="project" value="TreeGrafter"/>
</dbReference>
<feature type="region of interest" description="Disordered" evidence="1">
    <location>
        <begin position="1"/>
        <end position="21"/>
    </location>
</feature>
<dbReference type="InterPro" id="IPR037138">
    <property type="entry name" value="His_deacetylse_dom_sf"/>
</dbReference>
<dbReference type="GO" id="GO:0040029">
    <property type="term" value="P:epigenetic regulation of gene expression"/>
    <property type="evidence" value="ECO:0007669"/>
    <property type="project" value="TreeGrafter"/>
</dbReference>
<dbReference type="PANTHER" id="PTHR10625:SF10">
    <property type="entry name" value="HISTONE DEACETYLASE HDAC1"/>
    <property type="match status" value="1"/>
</dbReference>